<dbReference type="AlphaFoldDB" id="A0AA36BSP3"/>
<organism evidence="1 2">
    <name type="scientific">Octopus vulgaris</name>
    <name type="common">Common octopus</name>
    <dbReference type="NCBI Taxonomy" id="6645"/>
    <lineage>
        <taxon>Eukaryota</taxon>
        <taxon>Metazoa</taxon>
        <taxon>Spiralia</taxon>
        <taxon>Lophotrochozoa</taxon>
        <taxon>Mollusca</taxon>
        <taxon>Cephalopoda</taxon>
        <taxon>Coleoidea</taxon>
        <taxon>Octopodiformes</taxon>
        <taxon>Octopoda</taxon>
        <taxon>Incirrata</taxon>
        <taxon>Octopodidae</taxon>
        <taxon>Octopus</taxon>
    </lineage>
</organism>
<name>A0AA36BSP3_OCTVU</name>
<proteinExistence type="predicted"/>
<dbReference type="EMBL" id="OX597837">
    <property type="protein sequence ID" value="CAI9739893.1"/>
    <property type="molecule type" value="Genomic_DNA"/>
</dbReference>
<dbReference type="Proteomes" id="UP001162480">
    <property type="component" value="Chromosome 24"/>
</dbReference>
<sequence>MNVCTRDRFSAEFKIKTLIFSSLEQEARSSLRPQLFWCGSRSNRFSVLSTPLFVLSHFVSLNKFSTKQGYPSFPW</sequence>
<reference evidence="1" key="1">
    <citation type="submission" date="2023-08" db="EMBL/GenBank/DDBJ databases">
        <authorList>
            <person name="Alioto T."/>
            <person name="Alioto T."/>
            <person name="Gomez Garrido J."/>
        </authorList>
    </citation>
    <scope>NUCLEOTIDE SEQUENCE</scope>
</reference>
<evidence type="ECO:0000313" key="2">
    <source>
        <dbReference type="Proteomes" id="UP001162480"/>
    </source>
</evidence>
<protein>
    <submittedName>
        <fullName evidence="1">Uncharacterized protein</fullName>
    </submittedName>
</protein>
<accession>A0AA36BSP3</accession>
<gene>
    <name evidence="1" type="ORF">OCTVUL_1B012024</name>
</gene>
<evidence type="ECO:0000313" key="1">
    <source>
        <dbReference type="EMBL" id="CAI9739893.1"/>
    </source>
</evidence>
<keyword evidence="2" id="KW-1185">Reference proteome</keyword>